<dbReference type="EMBL" id="LBGP01000048">
    <property type="protein sequence ID" value="KQA96351.1"/>
    <property type="molecule type" value="Genomic_DNA"/>
</dbReference>
<proteinExistence type="predicted"/>
<reference evidence="1 2" key="1">
    <citation type="journal article" date="2015" name="Genome Biol. Evol.">
        <title>The Dynamics of Genetic Interactions between Vibrio metoecus and Vibrio cholerae, Two Close Relatives Co-Occurring in the Environment.</title>
        <authorList>
            <person name="Orata F.D."/>
            <person name="Kirchberger P.C."/>
            <person name="Meheust R."/>
            <person name="Barlow E.J."/>
            <person name="Tarr C.L."/>
            <person name="Boucher Y."/>
        </authorList>
    </citation>
    <scope>NUCLEOTIDE SEQUENCE [LARGE SCALE GENOMIC DNA]</scope>
    <source>
        <strain evidence="1 2">YB5B04</strain>
    </source>
</reference>
<dbReference type="Proteomes" id="UP000050491">
    <property type="component" value="Unassembled WGS sequence"/>
</dbReference>
<organism evidence="1 2">
    <name type="scientific">Vibrio metoecus</name>
    <dbReference type="NCBI Taxonomy" id="1481663"/>
    <lineage>
        <taxon>Bacteria</taxon>
        <taxon>Pseudomonadati</taxon>
        <taxon>Pseudomonadota</taxon>
        <taxon>Gammaproteobacteria</taxon>
        <taxon>Vibrionales</taxon>
        <taxon>Vibrionaceae</taxon>
        <taxon>Vibrio</taxon>
    </lineage>
</organism>
<name>A0A0Q0YLN3_VIBMT</name>
<protein>
    <submittedName>
        <fullName evidence="1">Uncharacterized protein</fullName>
    </submittedName>
</protein>
<accession>A0A0Q0YLN3</accession>
<dbReference type="OrthoDB" id="9927797at2"/>
<dbReference type="RefSeq" id="WP_055065367.1">
    <property type="nucleotide sequence ID" value="NZ_LBGP01000048.1"/>
</dbReference>
<comment type="caution">
    <text evidence="1">The sequence shown here is derived from an EMBL/GenBank/DDBJ whole genome shotgun (WGS) entry which is preliminary data.</text>
</comment>
<gene>
    <name evidence="1" type="ORF">XV92_18205</name>
</gene>
<sequence>MPDYTQSPSLNDKGYNLNNQQWQPIGPAFKIVKLRGYTPIELEYSGECLAGSISNGFGIRFQIRIDGKLPDYESQGTLKATDRQAEISTKSVYVGLPAGTYEAQMYAVAANAGSSAQNVVLDPGGWGERILVTEF</sequence>
<dbReference type="PATRIC" id="fig|1481663.12.peg.2741"/>
<evidence type="ECO:0000313" key="1">
    <source>
        <dbReference type="EMBL" id="KQA96351.1"/>
    </source>
</evidence>
<dbReference type="AlphaFoldDB" id="A0A0Q0YLN3"/>
<evidence type="ECO:0000313" key="2">
    <source>
        <dbReference type="Proteomes" id="UP000050491"/>
    </source>
</evidence>